<sequence length="171" mass="18684">MKLGIASFVFIIVAIASANCEEDNPYPDVIADWPRYGNLTIKHGCPMTTRSNELAKTYPYCIYYCKKDSTWFYGFYYPATTCMYGAQQLPGVCIFGLCYLQPETVGDATSPDSTQTPPVENVTTPSPPAENGTAPTQPVESENTPKQPLNNESNHASPVVNSTTPTVPVEN</sequence>
<evidence type="ECO:0000256" key="4">
    <source>
        <dbReference type="SAM" id="SignalP"/>
    </source>
</evidence>
<feature type="compositionally biased region" description="Polar residues" evidence="3">
    <location>
        <begin position="110"/>
        <end position="124"/>
    </location>
</feature>
<organism evidence="5">
    <name type="scientific">Ixodes ricinus</name>
    <name type="common">Common tick</name>
    <name type="synonym">Acarus ricinus</name>
    <dbReference type="NCBI Taxonomy" id="34613"/>
    <lineage>
        <taxon>Eukaryota</taxon>
        <taxon>Metazoa</taxon>
        <taxon>Ecdysozoa</taxon>
        <taxon>Arthropoda</taxon>
        <taxon>Chelicerata</taxon>
        <taxon>Arachnida</taxon>
        <taxon>Acari</taxon>
        <taxon>Parasitiformes</taxon>
        <taxon>Ixodida</taxon>
        <taxon>Ixodoidea</taxon>
        <taxon>Ixodidae</taxon>
        <taxon>Ixodinae</taxon>
        <taxon>Ixodes</taxon>
    </lineage>
</organism>
<reference evidence="5" key="1">
    <citation type="submission" date="2012-12" db="EMBL/GenBank/DDBJ databases">
        <title>Identification and characterization of a phenylalanine ammonia-lyase gene family in Isatis indigotica Fort.</title>
        <authorList>
            <person name="Liu Q."/>
            <person name="Chen J."/>
            <person name="Zhou X."/>
            <person name="Di P."/>
            <person name="Xiao Y."/>
            <person name="Xuan H."/>
            <person name="Zhang L."/>
            <person name="Chen W."/>
        </authorList>
    </citation>
    <scope>NUCLEOTIDE SEQUENCE</scope>
    <source>
        <tissue evidence="5">Salivary gland</tissue>
    </source>
</reference>
<dbReference type="AlphaFoldDB" id="A0A0K8R9Z0"/>
<proteinExistence type="evidence at transcript level"/>
<evidence type="ECO:0000313" key="5">
    <source>
        <dbReference type="EMBL" id="JAA67663.1"/>
    </source>
</evidence>
<feature type="signal peptide" evidence="4">
    <location>
        <begin position="1"/>
        <end position="20"/>
    </location>
</feature>
<feature type="chain" id="PRO_5005517005" evidence="4">
    <location>
        <begin position="21"/>
        <end position="171"/>
    </location>
</feature>
<comment type="subcellular location">
    <subcellularLocation>
        <location evidence="1">Secreted</location>
    </subcellularLocation>
</comment>
<feature type="region of interest" description="Disordered" evidence="3">
    <location>
        <begin position="107"/>
        <end position="171"/>
    </location>
</feature>
<keyword evidence="2" id="KW-0964">Secreted</keyword>
<dbReference type="EMBL" id="GADI01006145">
    <property type="protein sequence ID" value="JAA67663.1"/>
    <property type="molecule type" value="mRNA"/>
</dbReference>
<accession>A0A0K8R9Z0</accession>
<feature type="compositionally biased region" description="Low complexity" evidence="3">
    <location>
        <begin position="157"/>
        <end position="171"/>
    </location>
</feature>
<evidence type="ECO:0000256" key="2">
    <source>
        <dbReference type="ARBA" id="ARBA00022525"/>
    </source>
</evidence>
<protein>
    <submittedName>
        <fullName evidence="5">Putative basic tail protein</fullName>
    </submittedName>
</protein>
<evidence type="ECO:0000256" key="1">
    <source>
        <dbReference type="ARBA" id="ARBA00004613"/>
    </source>
</evidence>
<dbReference type="InterPro" id="IPR011694">
    <property type="entry name" value="Ixonnexin-like"/>
</dbReference>
<dbReference type="Pfam" id="PF07771">
    <property type="entry name" value="TSGP1"/>
    <property type="match status" value="1"/>
</dbReference>
<feature type="compositionally biased region" description="Polar residues" evidence="3">
    <location>
        <begin position="133"/>
        <end position="156"/>
    </location>
</feature>
<dbReference type="GO" id="GO:0005576">
    <property type="term" value="C:extracellular region"/>
    <property type="evidence" value="ECO:0007669"/>
    <property type="project" value="UniProtKB-SubCell"/>
</dbReference>
<evidence type="ECO:0000256" key="3">
    <source>
        <dbReference type="SAM" id="MobiDB-lite"/>
    </source>
</evidence>
<keyword evidence="4" id="KW-0732">Signal</keyword>
<name>A0A0K8R9Z0_IXORI</name>